<organism evidence="2">
    <name type="scientific">Trichuris suis</name>
    <name type="common">pig whipworm</name>
    <dbReference type="NCBI Taxonomy" id="68888"/>
    <lineage>
        <taxon>Eukaryota</taxon>
        <taxon>Metazoa</taxon>
        <taxon>Ecdysozoa</taxon>
        <taxon>Nematoda</taxon>
        <taxon>Enoplea</taxon>
        <taxon>Dorylaimia</taxon>
        <taxon>Trichinellida</taxon>
        <taxon>Trichuridae</taxon>
        <taxon>Trichuris</taxon>
    </lineage>
</organism>
<evidence type="ECO:0000313" key="2">
    <source>
        <dbReference type="EMBL" id="KFD63494.1"/>
    </source>
</evidence>
<accession>A0A085N1Z8</accession>
<proteinExistence type="predicted"/>
<evidence type="ECO:0000313" key="3">
    <source>
        <dbReference type="Proteomes" id="UP000030764"/>
    </source>
</evidence>
<dbReference type="Proteomes" id="UP000030764">
    <property type="component" value="Unassembled WGS sequence"/>
</dbReference>
<keyword evidence="3" id="KW-1185">Reference proteome</keyword>
<reference evidence="2 3" key="1">
    <citation type="journal article" date="2014" name="Nat. Genet.">
        <title>Genome and transcriptome of the porcine whipworm Trichuris suis.</title>
        <authorList>
            <person name="Jex A.R."/>
            <person name="Nejsum P."/>
            <person name="Schwarz E.M."/>
            <person name="Hu L."/>
            <person name="Young N.D."/>
            <person name="Hall R.S."/>
            <person name="Korhonen P.K."/>
            <person name="Liao S."/>
            <person name="Thamsborg S."/>
            <person name="Xia J."/>
            <person name="Xu P."/>
            <person name="Wang S."/>
            <person name="Scheerlinck J.P."/>
            <person name="Hofmann A."/>
            <person name="Sternberg P.W."/>
            <person name="Wang J."/>
            <person name="Gasser R.B."/>
        </authorList>
    </citation>
    <scope>NUCLEOTIDE SEQUENCE [LARGE SCALE GENOMIC DNA]</scope>
    <source>
        <strain evidence="2">DCEP-RM93F</strain>
        <strain evidence="1">DCEP-RM93M</strain>
    </source>
</reference>
<evidence type="ECO:0000313" key="1">
    <source>
        <dbReference type="EMBL" id="KFD52599.1"/>
    </source>
</evidence>
<sequence>MTTRGSRSGKPCAVGFASAPARSRSCWRSDHGGQVRKAGVPTAILMEHLEGTNHELPLPGPSLENQ</sequence>
<name>A0A085N1Z8_9BILA</name>
<dbReference type="AlphaFoldDB" id="A0A085N1Z8"/>
<dbReference type="EMBL" id="KL367572">
    <property type="protein sequence ID" value="KFD63494.1"/>
    <property type="molecule type" value="Genomic_DNA"/>
</dbReference>
<dbReference type="Proteomes" id="UP000030758">
    <property type="component" value="Unassembled WGS sequence"/>
</dbReference>
<protein>
    <submittedName>
        <fullName evidence="2">Uncharacterized protein</fullName>
    </submittedName>
</protein>
<gene>
    <name evidence="1" type="ORF">M513_06446</name>
    <name evidence="2" type="ORF">M514_06446</name>
</gene>
<dbReference type="EMBL" id="KL363225">
    <property type="protein sequence ID" value="KFD52599.1"/>
    <property type="molecule type" value="Genomic_DNA"/>
</dbReference>